<dbReference type="GO" id="GO:0006307">
    <property type="term" value="P:DNA alkylation repair"/>
    <property type="evidence" value="ECO:0007669"/>
    <property type="project" value="UniProtKB-UniRule"/>
</dbReference>
<dbReference type="SUPFAM" id="SSF53155">
    <property type="entry name" value="Methylated DNA-protein cysteine methyltransferase domain"/>
    <property type="match status" value="1"/>
</dbReference>
<comment type="subcellular location">
    <subcellularLocation>
        <location evidence="9">Cytoplasm</location>
    </subcellularLocation>
</comment>
<dbReference type="EMBL" id="CP017269">
    <property type="protein sequence ID" value="AOT72520.1"/>
    <property type="molecule type" value="Genomic_DNA"/>
</dbReference>
<dbReference type="InterPro" id="IPR014048">
    <property type="entry name" value="MethylDNA_cys_MeTrfase_DNA-bd"/>
</dbReference>
<dbReference type="InterPro" id="IPR036631">
    <property type="entry name" value="MGMT_N_sf"/>
</dbReference>
<keyword evidence="13" id="KW-1185">Reference proteome</keyword>
<feature type="domain" description="Methylguanine DNA methyltransferase ribonuclease-like" evidence="11">
    <location>
        <begin position="5"/>
        <end position="67"/>
    </location>
</feature>
<evidence type="ECO:0000256" key="9">
    <source>
        <dbReference type="HAMAP-Rule" id="MF_00772"/>
    </source>
</evidence>
<dbReference type="AlphaFoldDB" id="A0A1D8GNL5"/>
<keyword evidence="5 9" id="KW-0808">Transferase</keyword>
<dbReference type="NCBIfam" id="TIGR00589">
    <property type="entry name" value="ogt"/>
    <property type="match status" value="1"/>
</dbReference>
<reference evidence="12 13" key="1">
    <citation type="submission" date="2016-09" db="EMBL/GenBank/DDBJ databases">
        <title>Genomic analysis reveals versatility of anaerobic energy metabolism of Geosporobacter ferrireducens IRF9 of phylum Firmicutes.</title>
        <authorList>
            <person name="Kim S.-J."/>
        </authorList>
    </citation>
    <scope>NUCLEOTIDE SEQUENCE [LARGE SCALE GENOMIC DNA]</scope>
    <source>
        <strain evidence="12 13">IRF9</strain>
    </source>
</reference>
<dbReference type="EC" id="2.1.1.63" evidence="9"/>
<proteinExistence type="inferred from homology"/>
<evidence type="ECO:0000256" key="4">
    <source>
        <dbReference type="ARBA" id="ARBA00022603"/>
    </source>
</evidence>
<dbReference type="CDD" id="cd06445">
    <property type="entry name" value="ATase"/>
    <property type="match status" value="1"/>
</dbReference>
<dbReference type="SUPFAM" id="SSF46767">
    <property type="entry name" value="Methylated DNA-protein cysteine methyltransferase, C-terminal domain"/>
    <property type="match status" value="1"/>
</dbReference>
<dbReference type="PANTHER" id="PTHR10815">
    <property type="entry name" value="METHYLATED-DNA--PROTEIN-CYSTEINE METHYLTRANSFERASE"/>
    <property type="match status" value="1"/>
</dbReference>
<dbReference type="Pfam" id="PF01035">
    <property type="entry name" value="DNA_binding_1"/>
    <property type="match status" value="1"/>
</dbReference>
<sequence length="154" mass="17074">MPIYIYKTPIGRIGIAEKDGSVTNLYFENDELPQDIETCETPILKEAAGQLRSYLSGELQVFSIPLTPFGTDFMKRVWACLYEIPYGETVSYKEIAVKIGSPNAARAVGLANHRNPIPIFIPCHRVIGTSGSLTGYRGGLKLKKQLLDMEASMF</sequence>
<evidence type="ECO:0000256" key="8">
    <source>
        <dbReference type="ARBA" id="ARBA00049348"/>
    </source>
</evidence>
<dbReference type="KEGG" id="gfe:Gferi_24985"/>
<dbReference type="FunFam" id="1.10.10.10:FF:000214">
    <property type="entry name" value="Methylated-DNA--protein-cysteine methyltransferase"/>
    <property type="match status" value="1"/>
</dbReference>
<dbReference type="Proteomes" id="UP000095743">
    <property type="component" value="Chromosome"/>
</dbReference>
<dbReference type="PANTHER" id="PTHR10815:SF5">
    <property type="entry name" value="METHYLATED-DNA--PROTEIN-CYSTEINE METHYLTRANSFERASE"/>
    <property type="match status" value="1"/>
</dbReference>
<name>A0A1D8GNL5_9FIRM</name>
<evidence type="ECO:0000313" key="12">
    <source>
        <dbReference type="EMBL" id="AOT72520.1"/>
    </source>
</evidence>
<organism evidence="12 13">
    <name type="scientific">Geosporobacter ferrireducens</name>
    <dbReference type="NCBI Taxonomy" id="1424294"/>
    <lineage>
        <taxon>Bacteria</taxon>
        <taxon>Bacillati</taxon>
        <taxon>Bacillota</taxon>
        <taxon>Clostridia</taxon>
        <taxon>Peptostreptococcales</taxon>
        <taxon>Thermotaleaceae</taxon>
        <taxon>Geosporobacter</taxon>
    </lineage>
</organism>
<dbReference type="HAMAP" id="MF_00772">
    <property type="entry name" value="OGT"/>
    <property type="match status" value="1"/>
</dbReference>
<dbReference type="Pfam" id="PF02870">
    <property type="entry name" value="Methyltransf_1N"/>
    <property type="match status" value="1"/>
</dbReference>
<keyword evidence="3 9" id="KW-0963">Cytoplasm</keyword>
<evidence type="ECO:0000313" key="13">
    <source>
        <dbReference type="Proteomes" id="UP000095743"/>
    </source>
</evidence>
<evidence type="ECO:0000259" key="10">
    <source>
        <dbReference type="Pfam" id="PF01035"/>
    </source>
</evidence>
<dbReference type="STRING" id="1424294.Gferi_24985"/>
<dbReference type="OrthoDB" id="9802228at2"/>
<dbReference type="GO" id="GO:0005737">
    <property type="term" value="C:cytoplasm"/>
    <property type="evidence" value="ECO:0007669"/>
    <property type="project" value="UniProtKB-SubCell"/>
</dbReference>
<dbReference type="PROSITE" id="PS00374">
    <property type="entry name" value="MGMT"/>
    <property type="match status" value="1"/>
</dbReference>
<evidence type="ECO:0000256" key="2">
    <source>
        <dbReference type="ARBA" id="ARBA00008711"/>
    </source>
</evidence>
<evidence type="ECO:0000256" key="5">
    <source>
        <dbReference type="ARBA" id="ARBA00022679"/>
    </source>
</evidence>
<comment type="similarity">
    <text evidence="2 9">Belongs to the MGMT family.</text>
</comment>
<evidence type="ECO:0000259" key="11">
    <source>
        <dbReference type="Pfam" id="PF02870"/>
    </source>
</evidence>
<evidence type="ECO:0000256" key="3">
    <source>
        <dbReference type="ARBA" id="ARBA00022490"/>
    </source>
</evidence>
<evidence type="ECO:0000256" key="1">
    <source>
        <dbReference type="ARBA" id="ARBA00001286"/>
    </source>
</evidence>
<comment type="function">
    <text evidence="9">Involved in the cellular defense against the biological effects of O6-methylguanine (O6-MeG) and O4-methylthymine (O4-MeT) in DNA. Repairs the methylated nucleobase in DNA by stoichiometrically transferring the methyl group to a cysteine residue in the enzyme. This is a suicide reaction: the enzyme is irreversibly inactivated.</text>
</comment>
<dbReference type="RefSeq" id="WP_069980829.1">
    <property type="nucleotide sequence ID" value="NZ_CP017269.1"/>
</dbReference>
<dbReference type="InterPro" id="IPR008332">
    <property type="entry name" value="MethylG_MeTrfase_N"/>
</dbReference>
<dbReference type="GO" id="GO:0032259">
    <property type="term" value="P:methylation"/>
    <property type="evidence" value="ECO:0007669"/>
    <property type="project" value="UniProtKB-KW"/>
</dbReference>
<keyword evidence="7 9" id="KW-0234">DNA repair</keyword>
<feature type="active site" description="Nucleophile; methyl group acceptor" evidence="9">
    <location>
        <position position="123"/>
    </location>
</feature>
<dbReference type="GO" id="GO:0003908">
    <property type="term" value="F:methylated-DNA-[protein]-cysteine S-methyltransferase activity"/>
    <property type="evidence" value="ECO:0007669"/>
    <property type="project" value="UniProtKB-UniRule"/>
</dbReference>
<comment type="catalytic activity">
    <reaction evidence="1 9">
        <text>a 4-O-methyl-thymidine in DNA + L-cysteinyl-[protein] = a thymidine in DNA + S-methyl-L-cysteinyl-[protein]</text>
        <dbReference type="Rhea" id="RHEA:53428"/>
        <dbReference type="Rhea" id="RHEA-COMP:10131"/>
        <dbReference type="Rhea" id="RHEA-COMP:10132"/>
        <dbReference type="Rhea" id="RHEA-COMP:13555"/>
        <dbReference type="Rhea" id="RHEA-COMP:13556"/>
        <dbReference type="ChEBI" id="CHEBI:29950"/>
        <dbReference type="ChEBI" id="CHEBI:82612"/>
        <dbReference type="ChEBI" id="CHEBI:137386"/>
        <dbReference type="ChEBI" id="CHEBI:137387"/>
        <dbReference type="EC" id="2.1.1.63"/>
    </reaction>
</comment>
<dbReference type="InterPro" id="IPR001497">
    <property type="entry name" value="MethylDNA_cys_MeTrfase_AS"/>
</dbReference>
<dbReference type="InterPro" id="IPR023546">
    <property type="entry name" value="MGMT"/>
</dbReference>
<evidence type="ECO:0000256" key="7">
    <source>
        <dbReference type="ARBA" id="ARBA00023204"/>
    </source>
</evidence>
<dbReference type="Gene3D" id="3.30.160.70">
    <property type="entry name" value="Methylated DNA-protein cysteine methyltransferase domain"/>
    <property type="match status" value="1"/>
</dbReference>
<protein>
    <recommendedName>
        <fullName evidence="9">Methylated-DNA--protein-cysteine methyltransferase</fullName>
        <ecNumber evidence="9">2.1.1.63</ecNumber>
    </recommendedName>
    <alternativeName>
        <fullName evidence="9">6-O-methylguanine-DNA methyltransferase</fullName>
        <shortName evidence="9">MGMT</shortName>
    </alternativeName>
    <alternativeName>
        <fullName evidence="9">O-6-methylguanine-DNA-alkyltransferase</fullName>
    </alternativeName>
</protein>
<dbReference type="InterPro" id="IPR036388">
    <property type="entry name" value="WH-like_DNA-bd_sf"/>
</dbReference>
<accession>A0A1D8GNL5</accession>
<keyword evidence="6 9" id="KW-0227">DNA damage</keyword>
<evidence type="ECO:0000256" key="6">
    <source>
        <dbReference type="ARBA" id="ARBA00022763"/>
    </source>
</evidence>
<comment type="catalytic activity">
    <reaction evidence="8 9">
        <text>a 6-O-methyl-2'-deoxyguanosine in DNA + L-cysteinyl-[protein] = S-methyl-L-cysteinyl-[protein] + a 2'-deoxyguanosine in DNA</text>
        <dbReference type="Rhea" id="RHEA:24000"/>
        <dbReference type="Rhea" id="RHEA-COMP:10131"/>
        <dbReference type="Rhea" id="RHEA-COMP:10132"/>
        <dbReference type="Rhea" id="RHEA-COMP:11367"/>
        <dbReference type="Rhea" id="RHEA-COMP:11368"/>
        <dbReference type="ChEBI" id="CHEBI:29950"/>
        <dbReference type="ChEBI" id="CHEBI:82612"/>
        <dbReference type="ChEBI" id="CHEBI:85445"/>
        <dbReference type="ChEBI" id="CHEBI:85448"/>
        <dbReference type="EC" id="2.1.1.63"/>
    </reaction>
</comment>
<gene>
    <name evidence="12" type="ORF">Gferi_24985</name>
</gene>
<comment type="miscellaneous">
    <text evidence="9">This enzyme catalyzes only one turnover and therefore is not strictly catalytic. According to one definition, an enzyme is a biocatalyst that acts repeatedly and over many reaction cycles.</text>
</comment>
<dbReference type="InterPro" id="IPR036217">
    <property type="entry name" value="MethylDNA_cys_MeTrfase_DNAb"/>
</dbReference>
<dbReference type="Gene3D" id="1.10.10.10">
    <property type="entry name" value="Winged helix-like DNA-binding domain superfamily/Winged helix DNA-binding domain"/>
    <property type="match status" value="1"/>
</dbReference>
<keyword evidence="4 9" id="KW-0489">Methyltransferase</keyword>
<feature type="domain" description="Methylated-DNA-[protein]-cysteine S-methyltransferase DNA binding" evidence="10">
    <location>
        <begin position="72"/>
        <end position="151"/>
    </location>
</feature>